<comment type="caution">
    <text evidence="2">The sequence shown here is derived from an EMBL/GenBank/DDBJ whole genome shotgun (WGS) entry which is preliminary data.</text>
</comment>
<sequence>MRSYYARSGVQRSCSSTVDDYRQTAEMRGPVSSQRKPVELAEMRCVEVANVVCRDEMSHAGPVTISGCIGIEEATRTYEDLRRCRGQAALHWVPGGRPRIALTLRWNRKKEKQERKQRFLVDGPGSRELPDGTGKRKNRSENKVQNVDCVSVLYVFV</sequence>
<evidence type="ECO:0000256" key="1">
    <source>
        <dbReference type="SAM" id="MobiDB-lite"/>
    </source>
</evidence>
<gene>
    <name evidence="2" type="ORF">NDU88_003569</name>
</gene>
<feature type="compositionally biased region" description="Basic and acidic residues" evidence="1">
    <location>
        <begin position="128"/>
        <end position="142"/>
    </location>
</feature>
<dbReference type="Proteomes" id="UP001066276">
    <property type="component" value="Chromosome 12"/>
</dbReference>
<evidence type="ECO:0000313" key="2">
    <source>
        <dbReference type="EMBL" id="KAJ1083410.1"/>
    </source>
</evidence>
<organism evidence="2 3">
    <name type="scientific">Pleurodeles waltl</name>
    <name type="common">Iberian ribbed newt</name>
    <dbReference type="NCBI Taxonomy" id="8319"/>
    <lineage>
        <taxon>Eukaryota</taxon>
        <taxon>Metazoa</taxon>
        <taxon>Chordata</taxon>
        <taxon>Craniata</taxon>
        <taxon>Vertebrata</taxon>
        <taxon>Euteleostomi</taxon>
        <taxon>Amphibia</taxon>
        <taxon>Batrachia</taxon>
        <taxon>Caudata</taxon>
        <taxon>Salamandroidea</taxon>
        <taxon>Salamandridae</taxon>
        <taxon>Pleurodelinae</taxon>
        <taxon>Pleurodeles</taxon>
    </lineage>
</organism>
<accession>A0AAV7KYW3</accession>
<keyword evidence="3" id="KW-1185">Reference proteome</keyword>
<reference evidence="2" key="1">
    <citation type="journal article" date="2022" name="bioRxiv">
        <title>Sequencing and chromosome-scale assembly of the giantPleurodeles waltlgenome.</title>
        <authorList>
            <person name="Brown T."/>
            <person name="Elewa A."/>
            <person name="Iarovenko S."/>
            <person name="Subramanian E."/>
            <person name="Araus A.J."/>
            <person name="Petzold A."/>
            <person name="Susuki M."/>
            <person name="Suzuki K.-i.T."/>
            <person name="Hayashi T."/>
            <person name="Toyoda A."/>
            <person name="Oliveira C."/>
            <person name="Osipova E."/>
            <person name="Leigh N.D."/>
            <person name="Simon A."/>
            <person name="Yun M.H."/>
        </authorList>
    </citation>
    <scope>NUCLEOTIDE SEQUENCE</scope>
    <source>
        <strain evidence="2">20211129_DDA</strain>
        <tissue evidence="2">Liver</tissue>
    </source>
</reference>
<proteinExistence type="predicted"/>
<feature type="region of interest" description="Disordered" evidence="1">
    <location>
        <begin position="113"/>
        <end position="142"/>
    </location>
</feature>
<name>A0AAV7KYW3_PLEWA</name>
<protein>
    <submittedName>
        <fullName evidence="2">Uncharacterized protein</fullName>
    </submittedName>
</protein>
<dbReference type="AlphaFoldDB" id="A0AAV7KYW3"/>
<evidence type="ECO:0000313" key="3">
    <source>
        <dbReference type="Proteomes" id="UP001066276"/>
    </source>
</evidence>
<dbReference type="EMBL" id="JANPWB010000016">
    <property type="protein sequence ID" value="KAJ1083410.1"/>
    <property type="molecule type" value="Genomic_DNA"/>
</dbReference>